<feature type="signal peptide" evidence="3">
    <location>
        <begin position="1"/>
        <end position="23"/>
    </location>
</feature>
<feature type="compositionally biased region" description="Polar residues" evidence="1">
    <location>
        <begin position="635"/>
        <end position="651"/>
    </location>
</feature>
<gene>
    <name evidence="4" type="ORF">MOP44_18700</name>
</gene>
<proteinExistence type="predicted"/>
<dbReference type="KEGG" id="orp:MOP44_18700"/>
<feature type="chain" id="PRO_5039928013" description="Cyclic di-GMP-binding protein" evidence="3">
    <location>
        <begin position="24"/>
        <end position="813"/>
    </location>
</feature>
<evidence type="ECO:0000256" key="1">
    <source>
        <dbReference type="SAM" id="MobiDB-lite"/>
    </source>
</evidence>
<keyword evidence="5" id="KW-1185">Reference proteome</keyword>
<keyword evidence="3" id="KW-0732">Signal</keyword>
<protein>
    <recommendedName>
        <fullName evidence="6">Cyclic di-GMP-binding protein</fullName>
    </recommendedName>
</protein>
<dbReference type="EMBL" id="CP093313">
    <property type="protein sequence ID" value="UWZ82589.1"/>
    <property type="molecule type" value="Genomic_DNA"/>
</dbReference>
<dbReference type="RefSeq" id="WP_260791776.1">
    <property type="nucleotide sequence ID" value="NZ_CP093313.1"/>
</dbReference>
<reference evidence="4" key="1">
    <citation type="submission" date="2021-04" db="EMBL/GenBank/DDBJ databases">
        <title>Phylogenetic analysis of Acidobacteriaceae.</title>
        <authorList>
            <person name="Qiu L."/>
            <person name="Zhang Q."/>
        </authorList>
    </citation>
    <scope>NUCLEOTIDE SEQUENCE</scope>
    <source>
        <strain evidence="4">DSM 25168</strain>
    </source>
</reference>
<dbReference type="Proteomes" id="UP001059380">
    <property type="component" value="Chromosome"/>
</dbReference>
<evidence type="ECO:0000313" key="5">
    <source>
        <dbReference type="Proteomes" id="UP001059380"/>
    </source>
</evidence>
<sequence length="813" mass="89511">MARGCRIFAGVLLVLSAVHQASAQNAQEAPSRAVPSDASTPPDMPVLLSANLNSFSKTLLVSAADEPKQEDFVVGPLASTESPDLQILPSIQVQKALKAGNKWAVTATISGRIPFGTSTVPVYFQGTKINTLRIIKTGLAIDNFPQVQSEDQDLLFVLRNPTSIGYDSVSVRLRFDGTDVCDFSVEQFSKPPTRSGSSDCADVAKWSSFSLPQYAGVSLRTSPPHGWFVDKAAGLARSGKQKGVLTLRYVSGGDKAPQVIDEQNIPVETEFKLGLRSRTVNYLWVAVWLLVGALGSVLLRVAIPNYRRFRSLREELIEVAKVTRGITDEVDSMLRVQLRVERLSLDTLRKAVSVISPGFTSVEQRVSSGITTLKRRIDYVRRLDASLNRLHLLVANELAPPTRIAAIERHLDLASEALQSVQFRDEDWVLIQQTLESADKLLNDPTEEDKSAFQTSLVERWKNISGHFKFVAGAGLTLTLPIDLQPMTSSFPLPESLPKDGDDGRKWIEEIGTVRADLQISALELIREFEFLAPAAFTDHWVRARDRLITWLATPALDNLNEARSLLRQLAEGVDPRALIEALQAGEAQIELDPQSVGSGERVRMSVRFRRPTFNSAAARREILCEWRISAQSGTLQSGTPEKAPVTTSSAGDAGNSLPPASPGSVLDASETSPRSDESRPSYYRERGWDVYHYFESFLRSCPVEVRFYWEGKPVTVNPGSDRPLIYQYEIDLQVENASRRKSARKDSVRRVIFETFELGAVLLVPLCALAISTADQNTTGFWWQLVGLGFGSDTIRSVLSGQTGAAKTSSVV</sequence>
<keyword evidence="2" id="KW-1133">Transmembrane helix</keyword>
<evidence type="ECO:0000313" key="4">
    <source>
        <dbReference type="EMBL" id="UWZ82589.1"/>
    </source>
</evidence>
<name>A0A9J7BN35_9BACT</name>
<evidence type="ECO:0008006" key="6">
    <source>
        <dbReference type="Google" id="ProtNLM"/>
    </source>
</evidence>
<organism evidence="4 5">
    <name type="scientific">Occallatibacter riparius</name>
    <dbReference type="NCBI Taxonomy" id="1002689"/>
    <lineage>
        <taxon>Bacteria</taxon>
        <taxon>Pseudomonadati</taxon>
        <taxon>Acidobacteriota</taxon>
        <taxon>Terriglobia</taxon>
        <taxon>Terriglobales</taxon>
        <taxon>Acidobacteriaceae</taxon>
        <taxon>Occallatibacter</taxon>
    </lineage>
</organism>
<feature type="region of interest" description="Disordered" evidence="1">
    <location>
        <begin position="635"/>
        <end position="682"/>
    </location>
</feature>
<keyword evidence="2" id="KW-0812">Transmembrane</keyword>
<evidence type="ECO:0000256" key="2">
    <source>
        <dbReference type="SAM" id="Phobius"/>
    </source>
</evidence>
<accession>A0A9J7BN35</accession>
<keyword evidence="2" id="KW-0472">Membrane</keyword>
<feature type="transmembrane region" description="Helical" evidence="2">
    <location>
        <begin position="282"/>
        <end position="303"/>
    </location>
</feature>
<evidence type="ECO:0000256" key="3">
    <source>
        <dbReference type="SAM" id="SignalP"/>
    </source>
</evidence>
<dbReference type="AlphaFoldDB" id="A0A9J7BN35"/>